<evidence type="ECO:0000313" key="1">
    <source>
        <dbReference type="EMBL" id="KAH7250447.1"/>
    </source>
</evidence>
<organism evidence="1 2">
    <name type="scientific">Fusarium solani</name>
    <name type="common">Filamentous fungus</name>
    <dbReference type="NCBI Taxonomy" id="169388"/>
    <lineage>
        <taxon>Eukaryota</taxon>
        <taxon>Fungi</taxon>
        <taxon>Dikarya</taxon>
        <taxon>Ascomycota</taxon>
        <taxon>Pezizomycotina</taxon>
        <taxon>Sordariomycetes</taxon>
        <taxon>Hypocreomycetidae</taxon>
        <taxon>Hypocreales</taxon>
        <taxon>Nectriaceae</taxon>
        <taxon>Fusarium</taxon>
        <taxon>Fusarium solani species complex</taxon>
    </lineage>
</organism>
<dbReference type="EMBL" id="JAGTJS010000012">
    <property type="protein sequence ID" value="KAH7250447.1"/>
    <property type="molecule type" value="Genomic_DNA"/>
</dbReference>
<keyword evidence="2" id="KW-1185">Reference proteome</keyword>
<dbReference type="AlphaFoldDB" id="A0A9P9H621"/>
<reference evidence="1" key="1">
    <citation type="journal article" date="2021" name="Nat. Commun.">
        <title>Genetic determinants of endophytism in the Arabidopsis root mycobiome.</title>
        <authorList>
            <person name="Mesny F."/>
            <person name="Miyauchi S."/>
            <person name="Thiergart T."/>
            <person name="Pickel B."/>
            <person name="Atanasova L."/>
            <person name="Karlsson M."/>
            <person name="Huettel B."/>
            <person name="Barry K.W."/>
            <person name="Haridas S."/>
            <person name="Chen C."/>
            <person name="Bauer D."/>
            <person name="Andreopoulos W."/>
            <person name="Pangilinan J."/>
            <person name="LaButti K."/>
            <person name="Riley R."/>
            <person name="Lipzen A."/>
            <person name="Clum A."/>
            <person name="Drula E."/>
            <person name="Henrissat B."/>
            <person name="Kohler A."/>
            <person name="Grigoriev I.V."/>
            <person name="Martin F.M."/>
            <person name="Hacquard S."/>
        </authorList>
    </citation>
    <scope>NUCLEOTIDE SEQUENCE</scope>
    <source>
        <strain evidence="1">FSSC 5 MPI-SDFR-AT-0091</strain>
    </source>
</reference>
<gene>
    <name evidence="1" type="ORF">B0J15DRAFT_496047</name>
</gene>
<evidence type="ECO:0000313" key="2">
    <source>
        <dbReference type="Proteomes" id="UP000736672"/>
    </source>
</evidence>
<proteinExistence type="predicted"/>
<accession>A0A9P9H621</accession>
<comment type="caution">
    <text evidence="1">The sequence shown here is derived from an EMBL/GenBank/DDBJ whole genome shotgun (WGS) entry which is preliminary data.</text>
</comment>
<name>A0A9P9H621_FUSSL</name>
<protein>
    <submittedName>
        <fullName evidence="1">Uncharacterized protein</fullName>
    </submittedName>
</protein>
<sequence length="118" mass="13009">MRQHRSLLLRSMSVPLACSWANPTLIVTPGWILRLSRADQGTGVLKLQSCLGLAMIFTIGCHGCQCCASATPPQFHPASSTYEADVTAYEMKTIPRHLHWREPWSRPPTKPNGLLGLA</sequence>
<dbReference type="Proteomes" id="UP000736672">
    <property type="component" value="Unassembled WGS sequence"/>
</dbReference>